<dbReference type="PANTHER" id="PTHR46268">
    <property type="entry name" value="STRESS RESPONSE PROTEIN NHAX"/>
    <property type="match status" value="1"/>
</dbReference>
<protein>
    <submittedName>
        <fullName evidence="3">Universal stress protein</fullName>
    </submittedName>
</protein>
<dbReference type="PRINTS" id="PR01438">
    <property type="entry name" value="UNVRSLSTRESS"/>
</dbReference>
<dbReference type="InterPro" id="IPR006016">
    <property type="entry name" value="UspA"/>
</dbReference>
<evidence type="ECO:0000313" key="3">
    <source>
        <dbReference type="EMBL" id="UMB70879.1"/>
    </source>
</evidence>
<comment type="similarity">
    <text evidence="1">Belongs to the universal stress protein A family.</text>
</comment>
<dbReference type="PANTHER" id="PTHR46268:SF6">
    <property type="entry name" value="UNIVERSAL STRESS PROTEIN UP12"/>
    <property type="match status" value="1"/>
</dbReference>
<dbReference type="Pfam" id="PF00582">
    <property type="entry name" value="Usp"/>
    <property type="match status" value="2"/>
</dbReference>
<dbReference type="InterPro" id="IPR006015">
    <property type="entry name" value="Universal_stress_UspA"/>
</dbReference>
<evidence type="ECO:0000256" key="1">
    <source>
        <dbReference type="ARBA" id="ARBA00008791"/>
    </source>
</evidence>
<sequence length="281" mass="30287">MLDSFAPKSVIVGIDGSDAAIRAAQWAVDEVADTDVPLRLLYVRDLNSGASRAETRAAFEAGEAAVYAAYDAVVAMGQAVKIEMEIVEGRPVPMLVQASKSTQLICVGDVGAGRLSPAGFGSTATELIQHAHCSVAVVRGGMPHHDEKRSVVAYVVGSLDDEFAVQRGFEEAERRDAPLVLMMAWRSGLEDLQDDAALTEQERRKHDVLDHYAALWSPHYPRVTVRTVVKYGPFLNYLADNAASVQVAVVGATAVHELRKLISPAADPALRHSDFTVIVAR</sequence>
<feature type="domain" description="UspA" evidence="2">
    <location>
        <begin position="8"/>
        <end position="139"/>
    </location>
</feature>
<organism evidence="3 4">
    <name type="scientific">Mycobacterium paraterrae</name>
    <dbReference type="NCBI Taxonomy" id="577492"/>
    <lineage>
        <taxon>Bacteria</taxon>
        <taxon>Bacillati</taxon>
        <taxon>Actinomycetota</taxon>
        <taxon>Actinomycetes</taxon>
        <taxon>Mycobacteriales</taxon>
        <taxon>Mycobacteriaceae</taxon>
        <taxon>Mycobacterium</taxon>
    </lineage>
</organism>
<dbReference type="EMBL" id="CP092488">
    <property type="protein sequence ID" value="UMB70879.1"/>
    <property type="molecule type" value="Genomic_DNA"/>
</dbReference>
<keyword evidence="4" id="KW-1185">Reference proteome</keyword>
<evidence type="ECO:0000259" key="2">
    <source>
        <dbReference type="Pfam" id="PF00582"/>
    </source>
</evidence>
<dbReference type="Gene3D" id="3.40.50.620">
    <property type="entry name" value="HUPs"/>
    <property type="match status" value="2"/>
</dbReference>
<proteinExistence type="inferred from homology"/>
<accession>A0ABY3VTL8</accession>
<evidence type="ECO:0000313" key="4">
    <source>
        <dbReference type="Proteomes" id="UP001055336"/>
    </source>
</evidence>
<dbReference type="Proteomes" id="UP001055336">
    <property type="component" value="Chromosome"/>
</dbReference>
<feature type="domain" description="UspA" evidence="2">
    <location>
        <begin position="154"/>
        <end position="281"/>
    </location>
</feature>
<dbReference type="InterPro" id="IPR014729">
    <property type="entry name" value="Rossmann-like_a/b/a_fold"/>
</dbReference>
<dbReference type="SUPFAM" id="SSF52402">
    <property type="entry name" value="Adenine nucleotide alpha hydrolases-like"/>
    <property type="match status" value="2"/>
</dbReference>
<gene>
    <name evidence="3" type="ORF">MKK62_06195</name>
</gene>
<reference evidence="3" key="1">
    <citation type="submission" date="2022-08" db="EMBL/GenBank/DDBJ databases">
        <title>Whole genome sequencing of non-tuberculosis mycobacteria type-strains.</title>
        <authorList>
            <person name="Igarashi Y."/>
            <person name="Osugi A."/>
            <person name="Mitarai S."/>
        </authorList>
    </citation>
    <scope>NUCLEOTIDE SEQUENCE</scope>
    <source>
        <strain evidence="3">DSM 45127</strain>
    </source>
</reference>
<dbReference type="RefSeq" id="WP_240262637.1">
    <property type="nucleotide sequence ID" value="NZ_CP092488.2"/>
</dbReference>
<name>A0ABY3VTL8_9MYCO</name>